<dbReference type="InterPro" id="IPR001202">
    <property type="entry name" value="WW_dom"/>
</dbReference>
<dbReference type="SUPFAM" id="SSF51045">
    <property type="entry name" value="WW domain"/>
    <property type="match status" value="1"/>
</dbReference>
<feature type="compositionally biased region" description="Polar residues" evidence="8">
    <location>
        <begin position="321"/>
        <end position="344"/>
    </location>
</feature>
<accession>A0A1L8E4W1</accession>
<evidence type="ECO:0000256" key="3">
    <source>
        <dbReference type="ARBA" id="ARBA00022553"/>
    </source>
</evidence>
<dbReference type="GO" id="GO:0005634">
    <property type="term" value="C:nucleus"/>
    <property type="evidence" value="ECO:0007669"/>
    <property type="project" value="UniProtKB-SubCell"/>
</dbReference>
<name>A0A1L8E4W1_9DIPT</name>
<evidence type="ECO:0000259" key="11">
    <source>
        <dbReference type="PROSITE" id="PS51016"/>
    </source>
</evidence>
<dbReference type="Pfam" id="PF00784">
    <property type="entry name" value="MyTH4"/>
    <property type="match status" value="1"/>
</dbReference>
<dbReference type="Gene3D" id="1.25.40.530">
    <property type="entry name" value="MyTH4 domain"/>
    <property type="match status" value="1"/>
</dbReference>
<evidence type="ECO:0000256" key="4">
    <source>
        <dbReference type="ARBA" id="ARBA00022737"/>
    </source>
</evidence>
<dbReference type="PROSITE" id="PS50238">
    <property type="entry name" value="RHOGAP"/>
    <property type="match status" value="1"/>
</dbReference>
<evidence type="ECO:0000256" key="8">
    <source>
        <dbReference type="SAM" id="MobiDB-lite"/>
    </source>
</evidence>
<feature type="region of interest" description="Disordered" evidence="8">
    <location>
        <begin position="321"/>
        <end position="418"/>
    </location>
</feature>
<feature type="domain" description="MyTH4" evidence="11">
    <location>
        <begin position="821"/>
        <end position="989"/>
    </location>
</feature>
<feature type="domain" description="Rho-GAP" evidence="10">
    <location>
        <begin position="1000"/>
        <end position="1189"/>
    </location>
</feature>
<evidence type="ECO:0000256" key="7">
    <source>
        <dbReference type="ARBA" id="ARBA00070269"/>
    </source>
</evidence>
<feature type="compositionally biased region" description="Basic and acidic residues" evidence="8">
    <location>
        <begin position="119"/>
        <end position="136"/>
    </location>
</feature>
<feature type="compositionally biased region" description="Polar residues" evidence="8">
    <location>
        <begin position="264"/>
        <end position="285"/>
    </location>
</feature>
<feature type="region of interest" description="Disordered" evidence="8">
    <location>
        <begin position="90"/>
        <end position="109"/>
    </location>
</feature>
<keyword evidence="6" id="KW-0539">Nucleus</keyword>
<feature type="compositionally biased region" description="Low complexity" evidence="8">
    <location>
        <begin position="385"/>
        <end position="408"/>
    </location>
</feature>
<evidence type="ECO:0000256" key="2">
    <source>
        <dbReference type="ARBA" id="ARBA00022468"/>
    </source>
</evidence>
<dbReference type="GO" id="GO:0005096">
    <property type="term" value="F:GTPase activator activity"/>
    <property type="evidence" value="ECO:0007669"/>
    <property type="project" value="UniProtKB-KW"/>
</dbReference>
<dbReference type="FunFam" id="1.25.40.530:FF:000007">
    <property type="entry name" value="Rho GTPase-activating protein 39"/>
    <property type="match status" value="1"/>
</dbReference>
<keyword evidence="5" id="KW-0007">Acetylation</keyword>
<dbReference type="GO" id="GO:0005856">
    <property type="term" value="C:cytoskeleton"/>
    <property type="evidence" value="ECO:0007669"/>
    <property type="project" value="InterPro"/>
</dbReference>
<sequence>MSSERIEWVEIIEPRTKEHMYANLTTGECVWDPPEGVNIKRTSDTQWWELFDSNTHRFYYYNVASQTTVWHRPVDCDIIPLAKLQTLKQNTERKDESTQTSHGKVNSSSLISKLFLNEPDIRPTSSRERGPQESRSVELLASPKARHNLRPSSIESPGSRHDVNVYCRHTGGSTSPRNNSQRHDSGKSSDSSLSSAHGYRRLQEGGSLRLGQQQQQYSGRKKQHSAENCYRMLQESNSSHNIPHIAMGGSDAKPQYAKQKLPYSLSNSSDLAGSTSPAHSTSTPQLKKKHMGEFSTRTSVDDTKHQSFDFIGKDPPFASLTRSGSFMSSPRKQQQSLTVTTPINEGNGVSRHRQTPSTKGTAITSGTSCVGNGGKDARASGNRTSSRLLLAGGAGGSSDSSPQSPISPQNNATKSARPSLISSVSIAIDTPSSYISSHKNDPELLNLDLPTKPERYLDKMKLEKGKVSPGSVSNSSGLSIQQINNLMKPLANKYSGPVTSSQCQNELRQQSTSSFSNTPKEHKEASSQSMIPYLSKPNLERHNKEMQLQKQSIERATATERRTKRRQQQVMGTMTTDVEYDNGNISPLYSNWDQEMQEHLLPLQHYIIEQAKLSGCYRLGDALDSDSLHSDSQSEHSLSGHEPDNEDSDHSDGRGDYLTHHCVTGQDYGMSRGGGEAGHTSYYNIGLHFDKDEKEDISSEVEAKLESARDEPQIYSPVRNHPIFPLGGTSGVPHHHHHGKTGNMQKQQSRITSGSHHLQSMDRHLQLHGISKELPSSGIGGVPQLAIMKECDIEKFAQDNLNLHSKGIFRKKSSVRDMLSWTGSAISRPMLAVSRDKAGKKMATELFKLVQIYMGDRKARQGMSLNSVVIDIIALAVQQPPLRDELYVQLCRQTTENPSRESLIRGWELLTICLSYLPPSPTFQPALLNYMNRHRDPTFATSFPEVGKWPIHVQISHYATIACRRLDRIGSSGKKQAKKPSEDEVNQSRDQIFRDSMFGNTLQEVMDLQKDRFPDRQLPWVQITLSEQILLMGGKQTEGIFRVPADVDEVLYLKNRLDRWEIPEYKPSMDAHSPASLLKLWYRELYDPLIPDELYEKCVQTEDPEEATNIVNKLPRLNKTVLMFLIHFLQQFAQPDVVANTKMDSSNLAMVFAPNCLRCTSQDPKVILENARKEMAFLRTLIINMDTSSVAYLK</sequence>
<dbReference type="InterPro" id="IPR038185">
    <property type="entry name" value="MyTH4_dom_sf"/>
</dbReference>
<dbReference type="PANTHER" id="PTHR45876">
    <property type="entry name" value="FI04035P"/>
    <property type="match status" value="1"/>
</dbReference>
<feature type="region of interest" description="Disordered" evidence="8">
    <location>
        <begin position="116"/>
        <end position="225"/>
    </location>
</feature>
<dbReference type="SMART" id="SM00456">
    <property type="entry name" value="WW"/>
    <property type="match status" value="2"/>
</dbReference>
<dbReference type="CDD" id="cd04389">
    <property type="entry name" value="RhoGAP_KIAA1688"/>
    <property type="match status" value="1"/>
</dbReference>
<evidence type="ECO:0000313" key="12">
    <source>
        <dbReference type="EMBL" id="JAV13778.1"/>
    </source>
</evidence>
<keyword evidence="2" id="KW-0343">GTPase activation</keyword>
<evidence type="ECO:0000259" key="9">
    <source>
        <dbReference type="PROSITE" id="PS50020"/>
    </source>
</evidence>
<dbReference type="CDD" id="cd00201">
    <property type="entry name" value="WW"/>
    <property type="match status" value="1"/>
</dbReference>
<evidence type="ECO:0000256" key="5">
    <source>
        <dbReference type="ARBA" id="ARBA00022990"/>
    </source>
</evidence>
<dbReference type="PROSITE" id="PS51016">
    <property type="entry name" value="MYTH4"/>
    <property type="match status" value="1"/>
</dbReference>
<protein>
    <recommendedName>
        <fullName evidence="7">Rho GTPase-activating protein 39</fullName>
    </recommendedName>
</protein>
<feature type="compositionally biased region" description="Low complexity" evidence="8">
    <location>
        <begin position="204"/>
        <end position="218"/>
    </location>
</feature>
<dbReference type="AlphaFoldDB" id="A0A1L8E4W1"/>
<dbReference type="InterPro" id="IPR036020">
    <property type="entry name" value="WW_dom_sf"/>
</dbReference>
<feature type="domain" description="WW" evidence="9">
    <location>
        <begin position="48"/>
        <end position="75"/>
    </location>
</feature>
<dbReference type="SUPFAM" id="SSF48350">
    <property type="entry name" value="GTPase activation domain, GAP"/>
    <property type="match status" value="1"/>
</dbReference>
<feature type="region of interest" description="Disordered" evidence="8">
    <location>
        <begin position="625"/>
        <end position="658"/>
    </location>
</feature>
<dbReference type="GO" id="GO:0007165">
    <property type="term" value="P:signal transduction"/>
    <property type="evidence" value="ECO:0007669"/>
    <property type="project" value="InterPro"/>
</dbReference>
<dbReference type="FunFam" id="1.10.555.10:FF:000011">
    <property type="entry name" value="Rho GTPase-activating protein 39"/>
    <property type="match status" value="1"/>
</dbReference>
<dbReference type="PROSITE" id="PS50020">
    <property type="entry name" value="WW_DOMAIN_2"/>
    <property type="match status" value="1"/>
</dbReference>
<dbReference type="Pfam" id="PF00620">
    <property type="entry name" value="RhoGAP"/>
    <property type="match status" value="1"/>
</dbReference>
<feature type="compositionally biased region" description="Polar residues" evidence="8">
    <location>
        <begin position="409"/>
        <end position="418"/>
    </location>
</feature>
<dbReference type="Gene3D" id="1.10.555.10">
    <property type="entry name" value="Rho GTPase activation protein"/>
    <property type="match status" value="1"/>
</dbReference>
<organism evidence="12">
    <name type="scientific">Nyssomyia neivai</name>
    <dbReference type="NCBI Taxonomy" id="330878"/>
    <lineage>
        <taxon>Eukaryota</taxon>
        <taxon>Metazoa</taxon>
        <taxon>Ecdysozoa</taxon>
        <taxon>Arthropoda</taxon>
        <taxon>Hexapoda</taxon>
        <taxon>Insecta</taxon>
        <taxon>Pterygota</taxon>
        <taxon>Neoptera</taxon>
        <taxon>Endopterygota</taxon>
        <taxon>Diptera</taxon>
        <taxon>Nematocera</taxon>
        <taxon>Psychodoidea</taxon>
        <taxon>Psychodidae</taxon>
        <taxon>Nyssomyia</taxon>
    </lineage>
</organism>
<keyword evidence="3" id="KW-0597">Phosphoprotein</keyword>
<dbReference type="EMBL" id="GFDF01000306">
    <property type="protein sequence ID" value="JAV13778.1"/>
    <property type="molecule type" value="Transcribed_RNA"/>
</dbReference>
<dbReference type="GO" id="GO:0005737">
    <property type="term" value="C:cytoplasm"/>
    <property type="evidence" value="ECO:0007669"/>
    <property type="project" value="TreeGrafter"/>
</dbReference>
<feature type="compositionally biased region" description="Polar residues" evidence="8">
    <location>
        <begin position="497"/>
        <end position="518"/>
    </location>
</feature>
<comment type="subcellular location">
    <subcellularLocation>
        <location evidence="1">Nucleus</location>
    </subcellularLocation>
</comment>
<feature type="region of interest" description="Disordered" evidence="8">
    <location>
        <begin position="495"/>
        <end position="532"/>
    </location>
</feature>
<feature type="compositionally biased region" description="Basic and acidic residues" evidence="8">
    <location>
        <begin position="626"/>
        <end position="658"/>
    </location>
</feature>
<feature type="region of interest" description="Disordered" evidence="8">
    <location>
        <begin position="971"/>
        <end position="990"/>
    </location>
</feature>
<evidence type="ECO:0000256" key="1">
    <source>
        <dbReference type="ARBA" id="ARBA00004123"/>
    </source>
</evidence>
<dbReference type="Gene3D" id="2.20.70.10">
    <property type="match status" value="1"/>
</dbReference>
<dbReference type="SMART" id="SM00139">
    <property type="entry name" value="MyTH4"/>
    <property type="match status" value="1"/>
</dbReference>
<proteinExistence type="predicted"/>
<reference evidence="12" key="1">
    <citation type="submission" date="2016-12" db="EMBL/GenBank/DDBJ databases">
        <title>An insight into the sialome and mialome of the sand fly, Nyssomyia neivai.</title>
        <authorList>
            <person name="Sebastian V."/>
            <person name="Goulart T.M."/>
            <person name="Oliveira W."/>
            <person name="Calvo E."/>
            <person name="Oliveira L.F."/>
            <person name="Pinto M.C."/>
            <person name="Rosselino A.M."/>
            <person name="Ribeiro J.M."/>
        </authorList>
    </citation>
    <scope>NUCLEOTIDE SEQUENCE</scope>
</reference>
<dbReference type="FunFam" id="2.20.70.10:FF:000022">
    <property type="entry name" value="Rho GTPase activating protein 39"/>
    <property type="match status" value="1"/>
</dbReference>
<dbReference type="InterPro" id="IPR000857">
    <property type="entry name" value="MyTH4_dom"/>
</dbReference>
<dbReference type="PANTHER" id="PTHR45876:SF8">
    <property type="entry name" value="FI04035P"/>
    <property type="match status" value="1"/>
</dbReference>
<dbReference type="SMART" id="SM00324">
    <property type="entry name" value="RhoGAP"/>
    <property type="match status" value="1"/>
</dbReference>
<feature type="compositionally biased region" description="Polar residues" evidence="8">
    <location>
        <begin position="98"/>
        <end position="109"/>
    </location>
</feature>
<feature type="compositionally biased region" description="Polar residues" evidence="8">
    <location>
        <begin position="355"/>
        <end position="370"/>
    </location>
</feature>
<keyword evidence="4" id="KW-0677">Repeat</keyword>
<dbReference type="InterPro" id="IPR000198">
    <property type="entry name" value="RhoGAP_dom"/>
</dbReference>
<feature type="region of interest" description="Disordered" evidence="8">
    <location>
        <begin position="264"/>
        <end position="300"/>
    </location>
</feature>
<evidence type="ECO:0000256" key="6">
    <source>
        <dbReference type="ARBA" id="ARBA00023242"/>
    </source>
</evidence>
<dbReference type="InterPro" id="IPR008936">
    <property type="entry name" value="Rho_GTPase_activation_prot"/>
</dbReference>
<evidence type="ECO:0000259" key="10">
    <source>
        <dbReference type="PROSITE" id="PS50238"/>
    </source>
</evidence>